<protein>
    <submittedName>
        <fullName evidence="1">Uncharacterized protein</fullName>
    </submittedName>
</protein>
<organism evidence="1 2">
    <name type="scientific">Rhizophagus irregularis</name>
    <dbReference type="NCBI Taxonomy" id="588596"/>
    <lineage>
        <taxon>Eukaryota</taxon>
        <taxon>Fungi</taxon>
        <taxon>Fungi incertae sedis</taxon>
        <taxon>Mucoromycota</taxon>
        <taxon>Glomeromycotina</taxon>
        <taxon>Glomeromycetes</taxon>
        <taxon>Glomerales</taxon>
        <taxon>Glomeraceae</taxon>
        <taxon>Rhizophagus</taxon>
    </lineage>
</organism>
<gene>
    <name evidence="1" type="ORF">CHRIB12_LOCUS8217</name>
</gene>
<name>A0A915Z2X7_9GLOM</name>
<evidence type="ECO:0000313" key="2">
    <source>
        <dbReference type="Proteomes" id="UP000684084"/>
    </source>
</evidence>
<dbReference type="VEuPathDB" id="FungiDB:RhiirFUN_011818"/>
<dbReference type="OrthoDB" id="2396477at2759"/>
<evidence type="ECO:0000313" key="1">
    <source>
        <dbReference type="EMBL" id="CAB5360498.1"/>
    </source>
</evidence>
<dbReference type="AlphaFoldDB" id="A0A915Z2X7"/>
<accession>A0A915Z2X7</accession>
<reference evidence="1" key="1">
    <citation type="submission" date="2020-05" db="EMBL/GenBank/DDBJ databases">
        <authorList>
            <person name="Rincon C."/>
            <person name="Sanders R I."/>
            <person name="Robbins C."/>
            <person name="Chaturvedi A."/>
        </authorList>
    </citation>
    <scope>NUCLEOTIDE SEQUENCE</scope>
    <source>
        <strain evidence="1">CHB12</strain>
    </source>
</reference>
<sequence length="155" mass="17589">MLQPVELPIVINEPKYECEIESETSKGDESDIPAALNEVFVIMKHSSAKILDSDYSNLMFNEGRFQLKRINEKPNNLSIINGGDSVDNEYQFLLDDNLNFESLILQRFHHEAYCSKPLKQKIKKSISSGLNSLNSIMPNKASNLVSFFSKNEDSN</sequence>
<dbReference type="Proteomes" id="UP000684084">
    <property type="component" value="Unassembled WGS sequence"/>
</dbReference>
<proteinExistence type="predicted"/>
<comment type="caution">
    <text evidence="1">The sequence shown here is derived from an EMBL/GenBank/DDBJ whole genome shotgun (WGS) entry which is preliminary data.</text>
</comment>
<dbReference type="EMBL" id="CAGKOT010000015">
    <property type="protein sequence ID" value="CAB5360498.1"/>
    <property type="molecule type" value="Genomic_DNA"/>
</dbReference>